<feature type="compositionally biased region" description="Low complexity" evidence="9">
    <location>
        <begin position="815"/>
        <end position="828"/>
    </location>
</feature>
<dbReference type="InParanoid" id="H3BDX6"/>
<keyword evidence="5" id="KW-0862">Zinc</keyword>
<dbReference type="EMBL" id="AFYH01034444">
    <property type="status" value="NOT_ANNOTATED_CDS"/>
    <property type="molecule type" value="Genomic_DNA"/>
</dbReference>
<dbReference type="FunFam" id="3.30.40.10:FF:000295">
    <property type="entry name" value="Zinc finger, FYVE domain-containing 26"/>
    <property type="match status" value="1"/>
</dbReference>
<dbReference type="OMA" id="LQTCWPS"/>
<feature type="region of interest" description="Disordered" evidence="9">
    <location>
        <begin position="1782"/>
        <end position="1831"/>
    </location>
</feature>
<dbReference type="GO" id="GO:0032465">
    <property type="term" value="P:regulation of cytokinesis"/>
    <property type="evidence" value="ECO:0007669"/>
    <property type="project" value="TreeGrafter"/>
</dbReference>
<proteinExistence type="predicted"/>
<keyword evidence="4 8" id="KW-0863">Zinc-finger</keyword>
<reference evidence="11" key="3">
    <citation type="submission" date="2025-09" db="UniProtKB">
        <authorList>
            <consortium name="Ensembl"/>
        </authorList>
    </citation>
    <scope>IDENTIFICATION</scope>
</reference>
<dbReference type="EMBL" id="AFYH01034440">
    <property type="status" value="NOT_ANNOTATED_CDS"/>
    <property type="molecule type" value="Genomic_DNA"/>
</dbReference>
<dbReference type="InterPro" id="IPR057946">
    <property type="entry name" value="TPR_ZFYVE26"/>
</dbReference>
<dbReference type="PROSITE" id="PS50178">
    <property type="entry name" value="ZF_FYVE"/>
    <property type="match status" value="1"/>
</dbReference>
<evidence type="ECO:0000256" key="3">
    <source>
        <dbReference type="ARBA" id="ARBA00022723"/>
    </source>
</evidence>
<feature type="compositionally biased region" description="Basic and acidic residues" evidence="9">
    <location>
        <begin position="610"/>
        <end position="622"/>
    </location>
</feature>
<evidence type="ECO:0000256" key="5">
    <source>
        <dbReference type="ARBA" id="ARBA00022833"/>
    </source>
</evidence>
<dbReference type="GO" id="GO:0007040">
    <property type="term" value="P:lysosome organization"/>
    <property type="evidence" value="ECO:0007669"/>
    <property type="project" value="UniProtKB-ARBA"/>
</dbReference>
<dbReference type="HOGENOM" id="CLU_228199_0_0_1"/>
<dbReference type="EMBL" id="AFYH01034442">
    <property type="status" value="NOT_ANNOTATED_CDS"/>
    <property type="molecule type" value="Genomic_DNA"/>
</dbReference>
<dbReference type="SUPFAM" id="SSF57903">
    <property type="entry name" value="FYVE/PHD zinc finger"/>
    <property type="match status" value="1"/>
</dbReference>
<accession>H3BDX6</accession>
<feature type="domain" description="FYVE-type" evidence="10">
    <location>
        <begin position="1835"/>
        <end position="1895"/>
    </location>
</feature>
<evidence type="ECO:0000256" key="7">
    <source>
        <dbReference type="ARBA" id="ARBA00044939"/>
    </source>
</evidence>
<dbReference type="GO" id="GO:0030496">
    <property type="term" value="C:midbody"/>
    <property type="evidence" value="ECO:0007669"/>
    <property type="project" value="TreeGrafter"/>
</dbReference>
<dbReference type="Gene3D" id="3.30.40.10">
    <property type="entry name" value="Zinc/RING finger domain, C3HC4 (zinc finger)"/>
    <property type="match status" value="1"/>
</dbReference>
<dbReference type="GO" id="GO:0005813">
    <property type="term" value="C:centrosome"/>
    <property type="evidence" value="ECO:0007669"/>
    <property type="project" value="TreeGrafter"/>
</dbReference>
<dbReference type="GO" id="GO:0032266">
    <property type="term" value="F:phosphatidylinositol-3-phosphate binding"/>
    <property type="evidence" value="ECO:0007669"/>
    <property type="project" value="InterPro"/>
</dbReference>
<evidence type="ECO:0000256" key="4">
    <source>
        <dbReference type="ARBA" id="ARBA00022771"/>
    </source>
</evidence>
<feature type="region of interest" description="Disordered" evidence="9">
    <location>
        <begin position="786"/>
        <end position="834"/>
    </location>
</feature>
<dbReference type="FunCoup" id="H3BDX6">
    <property type="interactions" value="1812"/>
</dbReference>
<dbReference type="GO" id="GO:0000281">
    <property type="term" value="P:mitotic cytokinesis"/>
    <property type="evidence" value="ECO:0007669"/>
    <property type="project" value="InterPro"/>
</dbReference>
<dbReference type="GeneTree" id="ENSGT00920000149143"/>
<dbReference type="Proteomes" id="UP000008672">
    <property type="component" value="Unassembled WGS sequence"/>
</dbReference>
<dbReference type="GO" id="GO:0000724">
    <property type="term" value="P:double-strand break repair via homologous recombination"/>
    <property type="evidence" value="ECO:0007669"/>
    <property type="project" value="InterPro"/>
</dbReference>
<dbReference type="InterPro" id="IPR011011">
    <property type="entry name" value="Znf_FYVE_PHD"/>
</dbReference>
<dbReference type="InterPro" id="IPR013083">
    <property type="entry name" value="Znf_RING/FYVE/PHD"/>
</dbReference>
<feature type="compositionally biased region" description="Polar residues" evidence="9">
    <location>
        <begin position="1782"/>
        <end position="1799"/>
    </location>
</feature>
<dbReference type="GO" id="GO:0048599">
    <property type="term" value="P:oocyte development"/>
    <property type="evidence" value="ECO:0007669"/>
    <property type="project" value="Ensembl"/>
</dbReference>
<gene>
    <name evidence="11" type="primary">ZFYVE26</name>
</gene>
<evidence type="ECO:0000313" key="12">
    <source>
        <dbReference type="Proteomes" id="UP000008672"/>
    </source>
</evidence>
<sequence>MHPFGHEKEASVEKLFEFFCERIQHEDWDLAQACIPQLHQQPLGGDERVKEILQAIVEWPYQLSSSMGFSPHRLAWLWLLVLEQWLTQDQKPLPAFLRSKIEFMLLLEELPDEVSDDVIKELHRAFLHSHGPEGSDERKREHCPEGLDSWVISTLRNLLFQNPQLVRALVGYLLVGSNQGAAAEYNYPLHTLFINFLLDTLHSLKTAKETQGSLSESTPSPHVETVYSVVSVLHCSAELQMEKLRQLCEELFDACDGEGSPLNEERLMGCMLRKNDHFLVSLYGNVATERRKEKILGQLAAERVCVDLPEAEQMMIALFSDPDRTLAWKNAYFYCQSSNKHFLEQALITALSLLKREDFPTLNNFLQQEFKPLARLVVLLGWTQCQSLESAQTLLCSLHENMELYGDSVLKDYCDALSAQVEVVEWCLKQNSDCVSDKDLLQLLHSLDCHSVLYSLHHLSHLPALNEDEVIELLQKVPGGCKEGGAEGSSRRLESNNLICQRNVMLFQAFCAMKYAIYALCVNEHERFQCGDCLFTLLTGVPEDRNSNREAAKDLLHRLGSSGSFEQYFTKCQQFLQRLPAPVHLELLENLFSLLFLSYSDLNTTVSKPQEYRPEERLEKMECPANPRATEGPKNKMEVDSVASKASGGPPATQHKNRAVFESQCKENCTTAQNLGCSHQKSIAGGRNGFLADEVALDAFLEMLADHLENMKGSIHWMVGHAPKEEVDLVECMNCSVSVDSYSSRVLQLSRYVSEAQWRLKVVMSNKTPGEQGYATKTWPWVQPKCSSLKRRSRKRKSRAGQEGMNQRSVEGMSGDHSTSASDGSASSFPGKIGLESKPWSQQHNLLIPMMLSPPESLLISCILRGNFIEAHQVVLMFNLESSPCFGELVFMERYQEVIRELAQVEQKIENQTVDNSNRKSGNGCSTLQAIGNAAAAGMVFYSISDVADKLLQLSEGPGPMLQEELWVNRLHLEPTHPLRSVLEELSSSAMAAFDLACTQCQLWKTCKQFLETAERQFHNHLDLKGHQVDFSHVRDDGIQGFPTVLQQISKILNTHKTREQLNAAEVPGEKGSSTQFGNSIRDLLLTCFPSLTEECVATQLTLSQKLKQILQKLDAAVNSMVPELKGSLLSTLMEQATLKPADLEAHPVRNQMKLLLKNLDHHLQATEDLSVRPDYMRSFFDYINTLAAVLVKSLNTDLDQSAEVKIGNPFIILRQTPSQLLSYLMFERQAPPDSYAALLSREGLSLSLQEVIVTSCCEALLLRDEQKNSYMASLHANLSAVIQEEAWHCLPDTVLPTPQTRQEMEGLLTKFPAFGGSSQYCLTPSSLCFLKSHSKLLAAIACLSASRGQKAARLGLSSWKVRREVPLDIEQIVKECEVLLKDFPILEDFLRATLKPLQDYQEENSSLVDSLCGKPCVTLILCGLHSSTALHFVVKAFQQAVAFKSWHRALSILELFGQENGNLINMKDTLLCCAAAEEDEEGWYYLFSVHDANLRGTLILCCLDNWPLHACLEVLSYTIGDLGITGQLESDLLLKKQELQLYQKILNLKCPAPWNSCQVLKKESINNPITVMDVILQANEYNLCESWVKLHPVSRELIMRLHQEHLLFLLEQGDSEKAFQLLERISDPDMCLEISLQALDQHPGLAACHFLADYLTTHFYRSLSIVRHYEIQAMRIGSKKLLLTLPESARVDYSHLSSSPLLMLEQLLMNMKVDWAAMAVHMLCQLLVGQEAGFTAEDIDNLLSLYAGKALDLPYASRERACSDSGTSLQDFLSRYPGQETFPSSLSSEASTAGTSGNPPLLTSPKDRCQRRVKPPAEFVPPERPPVKKDWVPDGSEGTCMVCKKERFTMFNRRHHCRRCGRLVCNSCSANKMIVEGCRGEPVRVCDQCYIYNHRDEADEELDPDEVAGSPGSGCLDFVEVLQLPRTTELQWKLTLNESENENERSEFYFEQAPSASLCVTILNLHGNNIVCGHQLTEHCRKISQALTNPEVDARLLTDIMKQLLFSAKMMFVKAGQSQDLVLCDSYISKVDMLKILVTANYKYIPSLDQILQPAAITRLRNQLLEAEYYQLAVEVSTKSGLDPGGVWHAWGMACLKAGRLSAAREKFSRCLKTPLDFNQLNLGSRPLQDVIHHLELEVKPILSVCDDDVLASLKELEALLKVEGIGSETKSEGKLQQNSHYQECLYYLYTYGTNLAIISFYMRHDCMREALLHLLNKECPEVFLEGIFMPSYQSGKLHVLENMMETIDSSLTSWSVHLIAACKHLQKRGFFNLLYDLQQFMKDYVRAAMTCIRFFSSKVESYIELGGNQKWLTRAKDHLKTYLQEVSCRNLGRRKLGSAFRKKMSAADVSRHINTIELQIEVTKFLQRCESSGTSRVIGFPLATLFGNNHMKMEVACKVMLGGKNIEEGFGIAFRVIQDFQLEAAAVYNKAVKYLVKQRQYKEIKQLLKCVFESGAAAKNDCDNIILSCIEVADKGPSEAKELDNLILEIKNVDSKIKAYLICSKLRSAYLMAVKQEPGRAVQLVKEVLQVAETTGDGVMEDICRQWLSEHQTKTWAKQSQPSRR</sequence>
<dbReference type="CDD" id="cd15724">
    <property type="entry name" value="FYVE_ZFY26"/>
    <property type="match status" value="1"/>
</dbReference>
<dbReference type="STRING" id="7897.ENSLACP00000020097"/>
<dbReference type="GO" id="GO:0005765">
    <property type="term" value="C:lysosomal membrane"/>
    <property type="evidence" value="ECO:0007669"/>
    <property type="project" value="TreeGrafter"/>
</dbReference>
<comment type="subunit">
    <text evidence="6">Interacts with AP5Z1, AP5B1, AP5S1 and SPG11. Interacts with TTC19 and KIF13A.</text>
</comment>
<dbReference type="InterPro" id="IPR017455">
    <property type="entry name" value="Znf_FYVE-rel"/>
</dbReference>
<dbReference type="GO" id="GO:0008270">
    <property type="term" value="F:zinc ion binding"/>
    <property type="evidence" value="ECO:0007669"/>
    <property type="project" value="UniProtKB-KW"/>
</dbReference>
<feature type="compositionally biased region" description="Basic residues" evidence="9">
    <location>
        <begin position="788"/>
        <end position="799"/>
    </location>
</feature>
<reference evidence="12" key="1">
    <citation type="submission" date="2011-08" db="EMBL/GenBank/DDBJ databases">
        <title>The draft genome of Latimeria chalumnae.</title>
        <authorList>
            <person name="Di Palma F."/>
            <person name="Alfoldi J."/>
            <person name="Johnson J."/>
            <person name="Berlin A."/>
            <person name="Gnerre S."/>
            <person name="Jaffe D."/>
            <person name="MacCallum I."/>
            <person name="Young S."/>
            <person name="Walker B.J."/>
            <person name="Lander E."/>
            <person name="Lindblad-Toh K."/>
        </authorList>
    </citation>
    <scope>NUCLEOTIDE SEQUENCE [LARGE SCALE GENOMIC DNA]</scope>
    <source>
        <strain evidence="12">Wild caught</strain>
    </source>
</reference>
<comment type="function">
    <text evidence="7">Phosphatidylinositol 3-phosphate-binding protein required for the abscission step in cytokinesis: recruited to the midbody during cytokinesis and acts as a regulator of abscission. May also be required for efficient homologous recombination DNA double-strand break repair.</text>
</comment>
<dbReference type="Pfam" id="PF01363">
    <property type="entry name" value="FYVE"/>
    <property type="match status" value="1"/>
</dbReference>
<evidence type="ECO:0000256" key="8">
    <source>
        <dbReference type="PROSITE-ProRule" id="PRU00091"/>
    </source>
</evidence>
<dbReference type="EMBL" id="AFYH01034441">
    <property type="status" value="NOT_ANNOTATED_CDS"/>
    <property type="molecule type" value="Genomic_DNA"/>
</dbReference>
<keyword evidence="12" id="KW-1185">Reference proteome</keyword>
<dbReference type="PANTHER" id="PTHR46591">
    <property type="entry name" value="ZINC FINGER FYVE DOMAIN-CONTAINING PROTEIN 26"/>
    <property type="match status" value="1"/>
</dbReference>
<dbReference type="EMBL" id="AFYH01034439">
    <property type="status" value="NOT_ANNOTATED_CDS"/>
    <property type="molecule type" value="Genomic_DNA"/>
</dbReference>
<keyword evidence="3" id="KW-0479">Metal-binding</keyword>
<name>H3BDX6_LATCH</name>
<dbReference type="GO" id="GO:0007409">
    <property type="term" value="P:axonogenesis"/>
    <property type="evidence" value="ECO:0007669"/>
    <property type="project" value="Ensembl"/>
</dbReference>
<evidence type="ECO:0000256" key="9">
    <source>
        <dbReference type="SAM" id="MobiDB-lite"/>
    </source>
</evidence>
<keyword evidence="2" id="KW-0597">Phosphoprotein</keyword>
<evidence type="ECO:0000313" key="11">
    <source>
        <dbReference type="Ensembl" id="ENSLACP00000020097.1"/>
    </source>
</evidence>
<dbReference type="eggNOG" id="KOG1811">
    <property type="taxonomic scope" value="Eukaryota"/>
</dbReference>
<dbReference type="SMART" id="SM00064">
    <property type="entry name" value="FYVE"/>
    <property type="match status" value="1"/>
</dbReference>
<dbReference type="PANTHER" id="PTHR46591:SF1">
    <property type="entry name" value="ZINC FINGER FYVE DOMAIN-CONTAINING PROTEIN 26"/>
    <property type="match status" value="1"/>
</dbReference>
<evidence type="ECO:0000256" key="6">
    <source>
        <dbReference type="ARBA" id="ARBA00025962"/>
    </source>
</evidence>
<feature type="region of interest" description="Disordered" evidence="9">
    <location>
        <begin position="608"/>
        <end position="655"/>
    </location>
</feature>
<dbReference type="Ensembl" id="ENSLACT00000020235.1">
    <property type="protein sequence ID" value="ENSLACP00000020097.1"/>
    <property type="gene ID" value="ENSLACG00000017663.1"/>
</dbReference>
<evidence type="ECO:0000256" key="2">
    <source>
        <dbReference type="ARBA" id="ARBA00022553"/>
    </source>
</evidence>
<organism evidence="11 12">
    <name type="scientific">Latimeria chalumnae</name>
    <name type="common">Coelacanth</name>
    <dbReference type="NCBI Taxonomy" id="7897"/>
    <lineage>
        <taxon>Eukaryota</taxon>
        <taxon>Metazoa</taxon>
        <taxon>Chordata</taxon>
        <taxon>Craniata</taxon>
        <taxon>Vertebrata</taxon>
        <taxon>Euteleostomi</taxon>
        <taxon>Coelacanthiformes</taxon>
        <taxon>Coelacanthidae</taxon>
        <taxon>Latimeria</taxon>
    </lineage>
</organism>
<dbReference type="Pfam" id="PF25569">
    <property type="entry name" value="TPR_ZFYVE26"/>
    <property type="match status" value="1"/>
</dbReference>
<evidence type="ECO:0000256" key="1">
    <source>
        <dbReference type="ARBA" id="ARBA00014373"/>
    </source>
</evidence>
<dbReference type="EMBL" id="AFYH01034443">
    <property type="status" value="NOT_ANNOTATED_CDS"/>
    <property type="molecule type" value="Genomic_DNA"/>
</dbReference>
<reference evidence="11" key="2">
    <citation type="submission" date="2025-08" db="UniProtKB">
        <authorList>
            <consortium name="Ensembl"/>
        </authorList>
    </citation>
    <scope>IDENTIFICATION</scope>
</reference>
<protein>
    <recommendedName>
        <fullName evidence="1">Zinc finger FYVE domain-containing protein 26</fullName>
    </recommendedName>
</protein>
<dbReference type="InterPro" id="IPR000306">
    <property type="entry name" value="Znf_FYVE"/>
</dbReference>
<evidence type="ECO:0000259" key="10">
    <source>
        <dbReference type="PROSITE" id="PS50178"/>
    </source>
</evidence>
<dbReference type="Bgee" id="ENSLACG00000017663">
    <property type="expression patterns" value="Expressed in post-anal tail muscle and 5 other cell types or tissues"/>
</dbReference>
<dbReference type="EMBL" id="AFYH01034438">
    <property type="status" value="NOT_ANNOTATED_CDS"/>
    <property type="molecule type" value="Genomic_DNA"/>
</dbReference>
<dbReference type="InterPro" id="IPR028730">
    <property type="entry name" value="ZFYVE26"/>
</dbReference>